<comment type="caution">
    <text evidence="2">The sequence shown here is derived from an EMBL/GenBank/DDBJ whole genome shotgun (WGS) entry which is preliminary data.</text>
</comment>
<gene>
    <name evidence="2" type="ORF">DXA39_00645</name>
</gene>
<dbReference type="AlphaFoldDB" id="A0A3E2TKT2"/>
<keyword evidence="3" id="KW-1185">Reference proteome</keyword>
<dbReference type="EMBL" id="QVEU01000001">
    <property type="protein sequence ID" value="RGB77989.1"/>
    <property type="molecule type" value="Genomic_DNA"/>
</dbReference>
<evidence type="ECO:0000313" key="3">
    <source>
        <dbReference type="Proteomes" id="UP000261011"/>
    </source>
</evidence>
<evidence type="ECO:0000259" key="1">
    <source>
        <dbReference type="Pfam" id="PF01243"/>
    </source>
</evidence>
<protein>
    <submittedName>
        <fullName evidence="2">Pyridoxamine 5'-phosphate oxidase family protein</fullName>
    </submittedName>
</protein>
<dbReference type="InterPro" id="IPR012349">
    <property type="entry name" value="Split_barrel_FMN-bd"/>
</dbReference>
<organism evidence="2 3">
    <name type="scientific">Anaerococcus nagyae</name>
    <dbReference type="NCBI Taxonomy" id="1755241"/>
    <lineage>
        <taxon>Bacteria</taxon>
        <taxon>Bacillati</taxon>
        <taxon>Bacillota</taxon>
        <taxon>Tissierellia</taxon>
        <taxon>Tissierellales</taxon>
        <taxon>Peptoniphilaceae</taxon>
        <taxon>Anaerococcus</taxon>
    </lineage>
</organism>
<name>A0A3E2TKT2_9FIRM</name>
<dbReference type="Proteomes" id="UP000261011">
    <property type="component" value="Unassembled WGS sequence"/>
</dbReference>
<accession>A0A3E2TKT2</accession>
<dbReference type="Gene3D" id="2.30.110.10">
    <property type="entry name" value="Electron Transport, Fmn-binding Protein, Chain A"/>
    <property type="match status" value="1"/>
</dbReference>
<sequence>MLSEKFYDVIDHEGSVSITSWTKKGAHVTCTWNSYLQVVKENNIEKILIPAAGMTSTENDVKENDNVILTMAAREVEGFNGYQGTGFRIIGSAEFLNEGDYFNQVHDKYSFANRALVVTVKEDKQLL</sequence>
<feature type="domain" description="Pyridoxamine 5'-phosphate oxidase N-terminal" evidence="1">
    <location>
        <begin position="3"/>
        <end position="109"/>
    </location>
</feature>
<dbReference type="Pfam" id="PF01243">
    <property type="entry name" value="PNPOx_N"/>
    <property type="match status" value="1"/>
</dbReference>
<reference evidence="2 3" key="1">
    <citation type="submission" date="2018-08" db="EMBL/GenBank/DDBJ databases">
        <title>A genome reference for cultivated species of the human gut microbiota.</title>
        <authorList>
            <person name="Zou Y."/>
            <person name="Xue W."/>
            <person name="Luo G."/>
        </authorList>
    </citation>
    <scope>NUCLEOTIDE SEQUENCE [LARGE SCALE GENOMIC DNA]</scope>
    <source>
        <strain evidence="2 3">OF01-3</strain>
    </source>
</reference>
<dbReference type="InterPro" id="IPR011576">
    <property type="entry name" value="Pyridox_Oxase_N"/>
</dbReference>
<proteinExistence type="predicted"/>
<dbReference type="SUPFAM" id="SSF50475">
    <property type="entry name" value="FMN-binding split barrel"/>
    <property type="match status" value="1"/>
</dbReference>
<dbReference type="OrthoDB" id="595289at2"/>
<evidence type="ECO:0000313" key="2">
    <source>
        <dbReference type="EMBL" id="RGB77989.1"/>
    </source>
</evidence>
<dbReference type="RefSeq" id="WP_117520086.1">
    <property type="nucleotide sequence ID" value="NZ_AP031484.1"/>
</dbReference>